<dbReference type="OrthoDB" id="5872583at2759"/>
<keyword evidence="2" id="KW-1133">Transmembrane helix</keyword>
<evidence type="ECO:0000256" key="1">
    <source>
        <dbReference type="SAM" id="MobiDB-lite"/>
    </source>
</evidence>
<organism evidence="3 4">
    <name type="scientific">Strongylus vulgaris</name>
    <name type="common">Blood worm</name>
    <dbReference type="NCBI Taxonomy" id="40348"/>
    <lineage>
        <taxon>Eukaryota</taxon>
        <taxon>Metazoa</taxon>
        <taxon>Ecdysozoa</taxon>
        <taxon>Nematoda</taxon>
        <taxon>Chromadorea</taxon>
        <taxon>Rhabditida</taxon>
        <taxon>Rhabditina</taxon>
        <taxon>Rhabditomorpha</taxon>
        <taxon>Strongyloidea</taxon>
        <taxon>Strongylidae</taxon>
        <taxon>Strongylus</taxon>
    </lineage>
</organism>
<keyword evidence="4" id="KW-1185">Reference proteome</keyword>
<name>A0A3P7IQQ5_STRVU</name>
<keyword evidence="2" id="KW-0812">Transmembrane</keyword>
<dbReference type="AlphaFoldDB" id="A0A3P7IQQ5"/>
<protein>
    <recommendedName>
        <fullName evidence="5">Nematode cuticle collagen N-terminal domain-containing protein</fullName>
    </recommendedName>
</protein>
<evidence type="ECO:0000256" key="2">
    <source>
        <dbReference type="SAM" id="Phobius"/>
    </source>
</evidence>
<keyword evidence="2" id="KW-0472">Membrane</keyword>
<evidence type="ECO:0000313" key="4">
    <source>
        <dbReference type="Proteomes" id="UP000270094"/>
    </source>
</evidence>
<accession>A0A3P7IQQ5</accession>
<feature type="compositionally biased region" description="Pro residues" evidence="1">
    <location>
        <begin position="105"/>
        <end position="114"/>
    </location>
</feature>
<feature type="transmembrane region" description="Helical" evidence="2">
    <location>
        <begin position="17"/>
        <end position="40"/>
    </location>
</feature>
<dbReference type="Proteomes" id="UP000270094">
    <property type="component" value="Unassembled WGS sequence"/>
</dbReference>
<dbReference type="EMBL" id="UYYB01095096">
    <property type="protein sequence ID" value="VDM75251.1"/>
    <property type="molecule type" value="Genomic_DNA"/>
</dbReference>
<gene>
    <name evidence="3" type="ORF">SVUK_LOCUS10249</name>
</gene>
<evidence type="ECO:0008006" key="5">
    <source>
        <dbReference type="Google" id="ProtNLM"/>
    </source>
</evidence>
<proteinExistence type="predicted"/>
<reference evidence="3 4" key="1">
    <citation type="submission" date="2018-11" db="EMBL/GenBank/DDBJ databases">
        <authorList>
            <consortium name="Pathogen Informatics"/>
        </authorList>
    </citation>
    <scope>NUCLEOTIDE SEQUENCE [LARGE SCALE GENOMIC DNA]</scope>
</reference>
<feature type="non-terminal residue" evidence="3">
    <location>
        <position position="121"/>
    </location>
</feature>
<evidence type="ECO:0000313" key="3">
    <source>
        <dbReference type="EMBL" id="VDM75251.1"/>
    </source>
</evidence>
<feature type="region of interest" description="Disordered" evidence="1">
    <location>
        <begin position="76"/>
        <end position="121"/>
    </location>
</feature>
<sequence length="121" mass="11942">MSSEKELEIEANSLRRVAFFGVAISTMATLVCVISVLAKVSGGALRSRRQAGYTSAGVEGGFESAPAGVCCGCGVSPAGPPGPPGPNGEDGADGQPGAPGKDGPDGPPPTPAPPHDFCFDC</sequence>